<feature type="domain" description="UvrD-like helicase ATP-binding" evidence="10">
    <location>
        <begin position="13"/>
        <end position="351"/>
    </location>
</feature>
<keyword evidence="2 9" id="KW-0378">Hydrolase</keyword>
<dbReference type="InterPro" id="IPR014016">
    <property type="entry name" value="UvrD-like_ATP-bd"/>
</dbReference>
<evidence type="ECO:0000256" key="5">
    <source>
        <dbReference type="ARBA" id="ARBA00023235"/>
    </source>
</evidence>
<evidence type="ECO:0000256" key="8">
    <source>
        <dbReference type="ARBA" id="ARBA00048988"/>
    </source>
</evidence>
<evidence type="ECO:0000256" key="9">
    <source>
        <dbReference type="PROSITE-ProRule" id="PRU00560"/>
    </source>
</evidence>
<proteinExistence type="predicted"/>
<dbReference type="Pfam" id="PF13361">
    <property type="entry name" value="UvrD_C"/>
    <property type="match status" value="1"/>
</dbReference>
<evidence type="ECO:0000259" key="10">
    <source>
        <dbReference type="PROSITE" id="PS51198"/>
    </source>
</evidence>
<evidence type="ECO:0000313" key="12">
    <source>
        <dbReference type="Proteomes" id="UP000017834"/>
    </source>
</evidence>
<keyword evidence="4 9" id="KW-0067">ATP-binding</keyword>
<keyword evidence="1 9" id="KW-0547">Nucleotide-binding</keyword>
<gene>
    <name evidence="11" type="ORF">EDP2_1930</name>
</gene>
<keyword evidence="5" id="KW-0413">Isomerase</keyword>
<dbReference type="InterPro" id="IPR014017">
    <property type="entry name" value="DNA_helicase_UvrD-like_C"/>
</dbReference>
<reference evidence="11 12" key="1">
    <citation type="journal article" date="2014" name="Genome Announc.">
        <title>Draft Genome Sequence of Enterobacter cloacae Strain S611.</title>
        <authorList>
            <person name="Wang D."/>
            <person name="Han C.S."/>
            <person name="Dichosa A.E."/>
            <person name="Gleasner C.D."/>
            <person name="Johnson S.L."/>
            <person name="Daligault H.E."/>
            <person name="Davenport K.W."/>
            <person name="Li P.E."/>
            <person name="Pierson E.A."/>
            <person name="Pierson L.S.III."/>
        </authorList>
    </citation>
    <scope>NUCLEOTIDE SEQUENCE [LARGE SCALE GENOMIC DNA]</scope>
    <source>
        <strain evidence="11 12">S611</strain>
    </source>
</reference>
<dbReference type="InterPro" id="IPR000212">
    <property type="entry name" value="DNA_helicase_UvrD/REP"/>
</dbReference>
<comment type="caution">
    <text evidence="11">The sequence shown here is derived from an EMBL/GenBank/DDBJ whole genome shotgun (WGS) entry which is preliminary data.</text>
</comment>
<sequence length="685" mass="79785">MIFEESQDALIEETRVFDTLVGYVNDRKPFYFLSGAGSGKTHALINLIKRIMHDNKSQLFTTGQKILCITYTNNAKDEIISRLGENELVYVSTIHNFLWDMIQHHMDALLEIHVSHLNDLIKQNEIELFFAENDKPAYKVYRGLNQDEIDAISNFILNDDEFYYGLKEINAGPFWLILNDKLGEELGQKLNTNKNHLLKIFSCIRKIYNYKACLINIIEGVKGYDSIEYNIRNAECLYKNRIGHDTLLLYSYKLMESYPYFANIVIDKFPYTFIDEYQDTHNNVVAFFKLTIERLKFTNSQYLLGLFGDPSQEIYSSGVKTYVLTFDEVQKNINRRSHNQIIDCINNIRGGHQPIKQISIFRNKNLGSVRCYIYPLSECNKSNIEFIIDSYQKKWEVSMSNQMACLVSKNEMLAEVCGFSNLYSKVKELLIAENKINYNKVNDEFVVNSIEKLGPLASLLYYYCNPSYLLRMKGDAPIIDLFPKIYLQECTVKDVRVAVRKLNAMSYDSLGQYFSELHGLLNSIKNKKVKSLINSLLPFSFENDEVWKDQIVRHCGFRKVKFDDPVFQSFLEVNFNEVTHWMKYINSNKTDSPINVMTCHSSKGLEYENVIVFLNDKMNKRQTYFSSLLNSDLNGVLPPDLEEVRRLLYVSTSRAIKNLRVVLFSDNEIEKDNIQKIFSDCVFYN</sequence>
<evidence type="ECO:0000256" key="4">
    <source>
        <dbReference type="ARBA" id="ARBA00022840"/>
    </source>
</evidence>
<comment type="catalytic activity">
    <reaction evidence="6">
        <text>Couples ATP hydrolysis with the unwinding of duplex DNA by translocating in the 3'-5' direction.</text>
        <dbReference type="EC" id="5.6.2.4"/>
    </reaction>
</comment>
<organism evidence="11 12">
    <name type="scientific">Enterobacter cloacae S611</name>
    <dbReference type="NCBI Taxonomy" id="1399146"/>
    <lineage>
        <taxon>Bacteria</taxon>
        <taxon>Pseudomonadati</taxon>
        <taxon>Pseudomonadota</taxon>
        <taxon>Gammaproteobacteria</taxon>
        <taxon>Enterobacterales</taxon>
        <taxon>Enterobacteriaceae</taxon>
        <taxon>Enterobacter</taxon>
        <taxon>Enterobacter cloacae complex</taxon>
    </lineage>
</organism>
<comment type="catalytic activity">
    <reaction evidence="8">
        <text>ATP + H2O = ADP + phosphate + H(+)</text>
        <dbReference type="Rhea" id="RHEA:13065"/>
        <dbReference type="ChEBI" id="CHEBI:15377"/>
        <dbReference type="ChEBI" id="CHEBI:15378"/>
        <dbReference type="ChEBI" id="CHEBI:30616"/>
        <dbReference type="ChEBI" id="CHEBI:43474"/>
        <dbReference type="ChEBI" id="CHEBI:456216"/>
        <dbReference type="EC" id="5.6.2.4"/>
    </reaction>
</comment>
<protein>
    <recommendedName>
        <fullName evidence="7">DNA 3'-5' helicase</fullName>
        <ecNumber evidence="7">5.6.2.4</ecNumber>
    </recommendedName>
</protein>
<evidence type="ECO:0000256" key="1">
    <source>
        <dbReference type="ARBA" id="ARBA00022741"/>
    </source>
</evidence>
<dbReference type="PROSITE" id="PS51198">
    <property type="entry name" value="UVRD_HELICASE_ATP_BIND"/>
    <property type="match status" value="1"/>
</dbReference>
<dbReference type="Gene3D" id="3.40.50.300">
    <property type="entry name" value="P-loop containing nucleotide triphosphate hydrolases"/>
    <property type="match status" value="3"/>
</dbReference>
<evidence type="ECO:0000256" key="6">
    <source>
        <dbReference type="ARBA" id="ARBA00034617"/>
    </source>
</evidence>
<dbReference type="Pfam" id="PF00580">
    <property type="entry name" value="UvrD-helicase"/>
    <property type="match status" value="1"/>
</dbReference>
<keyword evidence="3 9" id="KW-0347">Helicase</keyword>
<evidence type="ECO:0000313" key="11">
    <source>
        <dbReference type="EMBL" id="ESS58387.1"/>
    </source>
</evidence>
<dbReference type="EC" id="5.6.2.4" evidence="7"/>
<accession>A0ABP2ZSQ9</accession>
<feature type="binding site" evidence="9">
    <location>
        <begin position="34"/>
        <end position="41"/>
    </location>
    <ligand>
        <name>ATP</name>
        <dbReference type="ChEBI" id="CHEBI:30616"/>
    </ligand>
</feature>
<evidence type="ECO:0000256" key="3">
    <source>
        <dbReference type="ARBA" id="ARBA00022806"/>
    </source>
</evidence>
<evidence type="ECO:0000256" key="7">
    <source>
        <dbReference type="ARBA" id="ARBA00034808"/>
    </source>
</evidence>
<dbReference type="EMBL" id="AXOM01000043">
    <property type="protein sequence ID" value="ESS58387.1"/>
    <property type="molecule type" value="Genomic_DNA"/>
</dbReference>
<dbReference type="PANTHER" id="PTHR11070:SF3">
    <property type="entry name" value="DNA 3'-5' HELICASE"/>
    <property type="match status" value="1"/>
</dbReference>
<dbReference type="PANTHER" id="PTHR11070">
    <property type="entry name" value="UVRD / RECB / PCRA DNA HELICASE FAMILY MEMBER"/>
    <property type="match status" value="1"/>
</dbReference>
<evidence type="ECO:0000256" key="2">
    <source>
        <dbReference type="ARBA" id="ARBA00022801"/>
    </source>
</evidence>
<dbReference type="InterPro" id="IPR027417">
    <property type="entry name" value="P-loop_NTPase"/>
</dbReference>
<dbReference type="SUPFAM" id="SSF52540">
    <property type="entry name" value="P-loop containing nucleoside triphosphate hydrolases"/>
    <property type="match status" value="1"/>
</dbReference>
<dbReference type="Proteomes" id="UP000017834">
    <property type="component" value="Unassembled WGS sequence"/>
</dbReference>
<keyword evidence="12" id="KW-1185">Reference proteome</keyword>
<name>A0ABP2ZSQ9_ENTCL</name>